<organism evidence="1 2">
    <name type="scientific">Cylicostephanus goldi</name>
    <name type="common">Nematode worm</name>
    <dbReference type="NCBI Taxonomy" id="71465"/>
    <lineage>
        <taxon>Eukaryota</taxon>
        <taxon>Metazoa</taxon>
        <taxon>Ecdysozoa</taxon>
        <taxon>Nematoda</taxon>
        <taxon>Chromadorea</taxon>
        <taxon>Rhabditida</taxon>
        <taxon>Rhabditina</taxon>
        <taxon>Rhabditomorpha</taxon>
        <taxon>Strongyloidea</taxon>
        <taxon>Strongylidae</taxon>
        <taxon>Cylicostephanus</taxon>
    </lineage>
</organism>
<evidence type="ECO:0000313" key="1">
    <source>
        <dbReference type="EMBL" id="VDN23225.1"/>
    </source>
</evidence>
<sequence length="129" mass="14408">MLNISRTWFGLNLDNKHRVIIRDGVEYVREAASARETFDVIFLDACTMDQNAPVNCPSIRFLHRDVAESFHALLGHTGILVMHVMTPNPKYLVAVSKAVSKAYTSVFQQLGVNEKEPVASCHKICSFSA</sequence>
<dbReference type="AlphaFoldDB" id="A0A3P7M1P0"/>
<dbReference type="Gene3D" id="3.40.50.150">
    <property type="entry name" value="Vaccinia Virus protein VP39"/>
    <property type="match status" value="1"/>
</dbReference>
<proteinExistence type="predicted"/>
<dbReference type="OrthoDB" id="2016285at2759"/>
<dbReference type="InterPro" id="IPR029063">
    <property type="entry name" value="SAM-dependent_MTases_sf"/>
</dbReference>
<keyword evidence="2" id="KW-1185">Reference proteome</keyword>
<reference evidence="1 2" key="1">
    <citation type="submission" date="2018-11" db="EMBL/GenBank/DDBJ databases">
        <authorList>
            <consortium name="Pathogen Informatics"/>
        </authorList>
    </citation>
    <scope>NUCLEOTIDE SEQUENCE [LARGE SCALE GENOMIC DNA]</scope>
</reference>
<protein>
    <recommendedName>
        <fullName evidence="3">PABS domain-containing protein</fullName>
    </recommendedName>
</protein>
<dbReference type="SUPFAM" id="SSF53335">
    <property type="entry name" value="S-adenosyl-L-methionine-dependent methyltransferases"/>
    <property type="match status" value="1"/>
</dbReference>
<gene>
    <name evidence="1" type="ORF">CGOC_LOCUS9523</name>
</gene>
<evidence type="ECO:0008006" key="3">
    <source>
        <dbReference type="Google" id="ProtNLM"/>
    </source>
</evidence>
<accession>A0A3P7M1P0</accession>
<name>A0A3P7M1P0_CYLGO</name>
<dbReference type="Proteomes" id="UP000271889">
    <property type="component" value="Unassembled WGS sequence"/>
</dbReference>
<dbReference type="EMBL" id="UYRV01107260">
    <property type="protein sequence ID" value="VDN23225.1"/>
    <property type="molecule type" value="Genomic_DNA"/>
</dbReference>
<evidence type="ECO:0000313" key="2">
    <source>
        <dbReference type="Proteomes" id="UP000271889"/>
    </source>
</evidence>